<name>A0A1E3NEY1_9ASCO</name>
<dbReference type="Proteomes" id="UP000094455">
    <property type="component" value="Unassembled WGS sequence"/>
</dbReference>
<dbReference type="AlphaFoldDB" id="A0A1E3NEY1"/>
<evidence type="ECO:0008006" key="3">
    <source>
        <dbReference type="Google" id="ProtNLM"/>
    </source>
</evidence>
<evidence type="ECO:0000313" key="1">
    <source>
        <dbReference type="EMBL" id="ODQ44679.1"/>
    </source>
</evidence>
<gene>
    <name evidence="1" type="ORF">PICMEDRAFT_74390</name>
</gene>
<reference evidence="1 2" key="1">
    <citation type="journal article" date="2016" name="Proc. Natl. Acad. Sci. U.S.A.">
        <title>Comparative genomics of biotechnologically important yeasts.</title>
        <authorList>
            <person name="Riley R."/>
            <person name="Haridas S."/>
            <person name="Wolfe K.H."/>
            <person name="Lopes M.R."/>
            <person name="Hittinger C.T."/>
            <person name="Goeker M."/>
            <person name="Salamov A.A."/>
            <person name="Wisecaver J.H."/>
            <person name="Long T.M."/>
            <person name="Calvey C.H."/>
            <person name="Aerts A.L."/>
            <person name="Barry K.W."/>
            <person name="Choi C."/>
            <person name="Clum A."/>
            <person name="Coughlan A.Y."/>
            <person name="Deshpande S."/>
            <person name="Douglass A.P."/>
            <person name="Hanson S.J."/>
            <person name="Klenk H.-P."/>
            <person name="LaButti K.M."/>
            <person name="Lapidus A."/>
            <person name="Lindquist E.A."/>
            <person name="Lipzen A.M."/>
            <person name="Meier-Kolthoff J.P."/>
            <person name="Ohm R.A."/>
            <person name="Otillar R.P."/>
            <person name="Pangilinan J.L."/>
            <person name="Peng Y."/>
            <person name="Rokas A."/>
            <person name="Rosa C.A."/>
            <person name="Scheuner C."/>
            <person name="Sibirny A.A."/>
            <person name="Slot J.C."/>
            <person name="Stielow J.B."/>
            <person name="Sun H."/>
            <person name="Kurtzman C.P."/>
            <person name="Blackwell M."/>
            <person name="Grigoriev I.V."/>
            <person name="Jeffries T.W."/>
        </authorList>
    </citation>
    <scope>NUCLEOTIDE SEQUENCE [LARGE SCALE GENOMIC DNA]</scope>
    <source>
        <strain evidence="1 2">NRRL Y-2026</strain>
    </source>
</reference>
<dbReference type="EMBL" id="KV454006">
    <property type="protein sequence ID" value="ODQ44679.1"/>
    <property type="molecule type" value="Genomic_DNA"/>
</dbReference>
<dbReference type="GeneID" id="30181444"/>
<dbReference type="PANTHER" id="PTHR41677">
    <property type="entry name" value="YALI0B19030P"/>
    <property type="match status" value="1"/>
</dbReference>
<protein>
    <recommendedName>
        <fullName evidence="3">Fe2OG dioxygenase domain-containing protein</fullName>
    </recommendedName>
</protein>
<proteinExistence type="predicted"/>
<organism evidence="1 2">
    <name type="scientific">Pichia membranifaciens NRRL Y-2026</name>
    <dbReference type="NCBI Taxonomy" id="763406"/>
    <lineage>
        <taxon>Eukaryota</taxon>
        <taxon>Fungi</taxon>
        <taxon>Dikarya</taxon>
        <taxon>Ascomycota</taxon>
        <taxon>Saccharomycotina</taxon>
        <taxon>Pichiomycetes</taxon>
        <taxon>Pichiales</taxon>
        <taxon>Pichiaceae</taxon>
        <taxon>Pichia</taxon>
    </lineage>
</organism>
<sequence>MTVLSSQYPYPTVFGSNGLVESYKEFAPTHAIPEKTRKNEIQSVLNRITSTPGFDPTMNFDPSKHLIFDPKSYDTTKTFTLSELNINKTHVPKVTDFGAAYPFPLLSEEAVNMILYEAMQSHIIDKYARLPNLATNATRLDFHIGGHAAEDAPFTKAVVNSPEIAEIVSTFFGTPMEPIYNSETAHMNVSLATMDDEESKAYPQTESEIKEMLAKQDAGDGDEIPSSLGLHYDSTTVALVIMMDLPEEAVGGQTTILTGNEKTVRVPEPKIGYATMIQGRVLKHLASKPVTNHNRITFVNGFAAAGAEKLDNTALTSTKPSVLPRARFDLFYKDWVDYKFRRLEAHLKYVREKVVEDYEAGKGFNQEAFVGKCMDIEEYFRKCYDEMECVNNPPYPPPHFKIPYEDLP</sequence>
<dbReference type="RefSeq" id="XP_019015792.1">
    <property type="nucleotide sequence ID" value="XM_019164757.1"/>
</dbReference>
<dbReference type="PANTHER" id="PTHR41677:SF1">
    <property type="entry name" value="FE2OG DIOXYGENASE DOMAIN-CONTAINING PROTEIN"/>
    <property type="match status" value="1"/>
</dbReference>
<keyword evidence="2" id="KW-1185">Reference proteome</keyword>
<dbReference type="STRING" id="763406.A0A1E3NEY1"/>
<dbReference type="OrthoDB" id="10256055at2759"/>
<evidence type="ECO:0000313" key="2">
    <source>
        <dbReference type="Proteomes" id="UP000094455"/>
    </source>
</evidence>
<accession>A0A1E3NEY1</accession>